<dbReference type="WBParaSite" id="TTAC_0000550701-mRNA-1">
    <property type="protein sequence ID" value="TTAC_0000550701-mRNA-1"/>
    <property type="gene ID" value="TTAC_0000550701"/>
</dbReference>
<keyword evidence="2" id="KW-1185">Reference proteome</keyword>
<evidence type="ECO:0000313" key="2">
    <source>
        <dbReference type="Proteomes" id="UP000274429"/>
    </source>
</evidence>
<dbReference type="AlphaFoldDB" id="A0A0R3WXL7"/>
<dbReference type="EMBL" id="UYWX01007720">
    <property type="protein sequence ID" value="VDM27082.1"/>
    <property type="molecule type" value="Genomic_DNA"/>
</dbReference>
<evidence type="ECO:0000313" key="1">
    <source>
        <dbReference type="EMBL" id="VDM27082.1"/>
    </source>
</evidence>
<name>A0A0R3WXL7_HYDTA</name>
<protein>
    <submittedName>
        <fullName evidence="3">Secreted protein</fullName>
    </submittedName>
</protein>
<reference evidence="1 2" key="2">
    <citation type="submission" date="2018-11" db="EMBL/GenBank/DDBJ databases">
        <authorList>
            <consortium name="Pathogen Informatics"/>
        </authorList>
    </citation>
    <scope>NUCLEOTIDE SEQUENCE [LARGE SCALE GENOMIC DNA]</scope>
</reference>
<accession>A0A0R3WXL7</accession>
<gene>
    <name evidence="1" type="ORF">TTAC_LOCUS5490</name>
</gene>
<dbReference type="Proteomes" id="UP000274429">
    <property type="component" value="Unassembled WGS sequence"/>
</dbReference>
<reference evidence="3" key="1">
    <citation type="submission" date="2017-02" db="UniProtKB">
        <authorList>
            <consortium name="WormBaseParasite"/>
        </authorList>
    </citation>
    <scope>IDENTIFICATION</scope>
</reference>
<proteinExistence type="predicted"/>
<sequence length="82" mass="9102">MRKRPTIYRATLCEFKCGCSILDTLASQLMQCIVFSAYVVDCDPVSLQQKECFYPLVPVKLQAAPMAHLEGMVVETVASVSK</sequence>
<organism evidence="3">
    <name type="scientific">Hydatigena taeniaeformis</name>
    <name type="common">Feline tapeworm</name>
    <name type="synonym">Taenia taeniaeformis</name>
    <dbReference type="NCBI Taxonomy" id="6205"/>
    <lineage>
        <taxon>Eukaryota</taxon>
        <taxon>Metazoa</taxon>
        <taxon>Spiralia</taxon>
        <taxon>Lophotrochozoa</taxon>
        <taxon>Platyhelminthes</taxon>
        <taxon>Cestoda</taxon>
        <taxon>Eucestoda</taxon>
        <taxon>Cyclophyllidea</taxon>
        <taxon>Taeniidae</taxon>
        <taxon>Hydatigera</taxon>
    </lineage>
</organism>
<evidence type="ECO:0000313" key="3">
    <source>
        <dbReference type="WBParaSite" id="TTAC_0000550701-mRNA-1"/>
    </source>
</evidence>